<proteinExistence type="predicted"/>
<evidence type="ECO:0000313" key="3">
    <source>
        <dbReference type="Proteomes" id="UP000319976"/>
    </source>
</evidence>
<dbReference type="SUPFAM" id="SSF54523">
    <property type="entry name" value="Pili subunits"/>
    <property type="match status" value="1"/>
</dbReference>
<dbReference type="RefSeq" id="WP_145259568.1">
    <property type="nucleotide sequence ID" value="NZ_CP036316.1"/>
</dbReference>
<dbReference type="NCBIfam" id="TIGR04294">
    <property type="entry name" value="pre_pil_HX9DG"/>
    <property type="match status" value="1"/>
</dbReference>
<dbReference type="Pfam" id="PF07596">
    <property type="entry name" value="SBP_bac_10"/>
    <property type="match status" value="1"/>
</dbReference>
<dbReference type="NCBIfam" id="TIGR02532">
    <property type="entry name" value="IV_pilin_GFxxxE"/>
    <property type="match status" value="1"/>
</dbReference>
<dbReference type="PANTHER" id="PTHR30093">
    <property type="entry name" value="GENERAL SECRETION PATHWAY PROTEIN G"/>
    <property type="match status" value="1"/>
</dbReference>
<dbReference type="Proteomes" id="UP000319976">
    <property type="component" value="Chromosome"/>
</dbReference>
<dbReference type="PROSITE" id="PS00409">
    <property type="entry name" value="PROKAR_NTER_METHYL"/>
    <property type="match status" value="1"/>
</dbReference>
<dbReference type="AlphaFoldDB" id="A0A517T4N1"/>
<evidence type="ECO:0000259" key="1">
    <source>
        <dbReference type="Pfam" id="PF07596"/>
    </source>
</evidence>
<gene>
    <name evidence="2" type="ORF">V22_05490</name>
</gene>
<keyword evidence="3" id="KW-1185">Reference proteome</keyword>
<dbReference type="EMBL" id="CP036316">
    <property type="protein sequence ID" value="QDT63329.1"/>
    <property type="molecule type" value="Genomic_DNA"/>
</dbReference>
<feature type="domain" description="DUF1559" evidence="1">
    <location>
        <begin position="32"/>
        <end position="321"/>
    </location>
</feature>
<reference evidence="2 3" key="1">
    <citation type="submission" date="2019-02" db="EMBL/GenBank/DDBJ databases">
        <title>Deep-cultivation of Planctomycetes and their phenomic and genomic characterization uncovers novel biology.</title>
        <authorList>
            <person name="Wiegand S."/>
            <person name="Jogler M."/>
            <person name="Boedeker C."/>
            <person name="Pinto D."/>
            <person name="Vollmers J."/>
            <person name="Rivas-Marin E."/>
            <person name="Kohn T."/>
            <person name="Peeters S.H."/>
            <person name="Heuer A."/>
            <person name="Rast P."/>
            <person name="Oberbeckmann S."/>
            <person name="Bunk B."/>
            <person name="Jeske O."/>
            <person name="Meyerdierks A."/>
            <person name="Storesund J.E."/>
            <person name="Kallscheuer N."/>
            <person name="Luecker S."/>
            <person name="Lage O.M."/>
            <person name="Pohl T."/>
            <person name="Merkel B.J."/>
            <person name="Hornburger P."/>
            <person name="Mueller R.-W."/>
            <person name="Bruemmer F."/>
            <person name="Labrenz M."/>
            <person name="Spormann A.M."/>
            <person name="Op den Camp H."/>
            <person name="Overmann J."/>
            <person name="Amann R."/>
            <person name="Jetten M.S.M."/>
            <person name="Mascher T."/>
            <person name="Medema M.H."/>
            <person name="Devos D.P."/>
            <person name="Kaster A.-K."/>
            <person name="Ovreas L."/>
            <person name="Rohde M."/>
            <person name="Galperin M.Y."/>
            <person name="Jogler C."/>
        </authorList>
    </citation>
    <scope>NUCLEOTIDE SEQUENCE [LARGE SCALE GENOMIC DNA]</scope>
    <source>
        <strain evidence="2 3">V22</strain>
    </source>
</reference>
<dbReference type="InterPro" id="IPR027558">
    <property type="entry name" value="Pre_pil_HX9DG_C"/>
</dbReference>
<dbReference type="Pfam" id="PF07963">
    <property type="entry name" value="N_methyl"/>
    <property type="match status" value="1"/>
</dbReference>
<name>A0A517T4N1_9PLAN</name>
<dbReference type="InterPro" id="IPR011453">
    <property type="entry name" value="DUF1559"/>
</dbReference>
<dbReference type="KEGG" id="chya:V22_05490"/>
<organism evidence="2 3">
    <name type="scientific">Calycomorphotria hydatis</name>
    <dbReference type="NCBI Taxonomy" id="2528027"/>
    <lineage>
        <taxon>Bacteria</taxon>
        <taxon>Pseudomonadati</taxon>
        <taxon>Planctomycetota</taxon>
        <taxon>Planctomycetia</taxon>
        <taxon>Planctomycetales</taxon>
        <taxon>Planctomycetaceae</taxon>
        <taxon>Calycomorphotria</taxon>
    </lineage>
</organism>
<dbReference type="InterPro" id="IPR012902">
    <property type="entry name" value="N_methyl_site"/>
</dbReference>
<dbReference type="OrthoDB" id="276576at2"/>
<evidence type="ECO:0000313" key="2">
    <source>
        <dbReference type="EMBL" id="QDT63329.1"/>
    </source>
</evidence>
<dbReference type="PANTHER" id="PTHR30093:SF2">
    <property type="entry name" value="TYPE II SECRETION SYSTEM PROTEIN H"/>
    <property type="match status" value="1"/>
</dbReference>
<protein>
    <submittedName>
        <fullName evidence="2">Putative major pilin subunit</fullName>
    </submittedName>
</protein>
<dbReference type="InterPro" id="IPR045584">
    <property type="entry name" value="Pilin-like"/>
</dbReference>
<dbReference type="Gene3D" id="3.30.700.10">
    <property type="entry name" value="Glycoprotein, Type 4 Pilin"/>
    <property type="match status" value="1"/>
</dbReference>
<sequence length="339" mass="36903">MKRDKHGFTLIELLVVIAIIAILIALLLPAVQQAREAARRSQCKNNLKQLGLAMHNYHDAHRVLPYATSFIDGPTGGWAGGFGPRQHTWFEFILPFIEQANLYNQIDFDRSNIDPVNLALYQSKFFPTVTCPSNPNAGSGTDATGAFWYNTGDVPLQGTYYMPCGGTLRPDNGNKDCTAGAGSFCLAAASGYRGGWKATGGVTWDTASASIYQGFPTDEVNGMFARGVTKIRFRDVTDGTSNTFLMGEIKPEWTWWGSVFSGNVVISLFNLKINSQYLQNTIDSNTPSWGDGTGHASHHVGGAQFLLVDGSVQFISENVDYETYCHLGDKADGAVVNGF</sequence>
<accession>A0A517T4N1</accession>